<evidence type="ECO:0000256" key="1">
    <source>
        <dbReference type="ARBA" id="ARBA00005109"/>
    </source>
</evidence>
<dbReference type="SUPFAM" id="SSF51735">
    <property type="entry name" value="NAD(P)-binding Rossmann-fold domains"/>
    <property type="match status" value="1"/>
</dbReference>
<evidence type="ECO:0000256" key="7">
    <source>
        <dbReference type="ARBA" id="ARBA00049197"/>
    </source>
</evidence>
<dbReference type="Proteomes" id="UP000193467">
    <property type="component" value="Unassembled WGS sequence"/>
</dbReference>
<dbReference type="InterPro" id="IPR002204">
    <property type="entry name" value="3-OH-isobutyrate_DH-rel_CS"/>
</dbReference>
<dbReference type="PANTHER" id="PTHR22981">
    <property type="entry name" value="3-HYDROXYISOBUTYRATE DEHYDROGENASE-RELATED"/>
    <property type="match status" value="1"/>
</dbReference>
<evidence type="ECO:0000259" key="9">
    <source>
        <dbReference type="Pfam" id="PF03446"/>
    </source>
</evidence>
<dbReference type="GO" id="GO:0051287">
    <property type="term" value="F:NAD binding"/>
    <property type="evidence" value="ECO:0007669"/>
    <property type="project" value="InterPro"/>
</dbReference>
<dbReference type="PROSITE" id="PS00895">
    <property type="entry name" value="3_HYDROXYISOBUT_DH"/>
    <property type="match status" value="1"/>
</dbReference>
<evidence type="ECO:0000256" key="2">
    <source>
        <dbReference type="ARBA" id="ARBA00006013"/>
    </source>
</evidence>
<protein>
    <recommendedName>
        <fullName evidence="3">3-hydroxyisobutyrate dehydrogenase</fullName>
        <ecNumber evidence="3">1.1.1.31</ecNumber>
    </recommendedName>
</protein>
<keyword evidence="12" id="KW-1185">Reference proteome</keyword>
<dbReference type="InterPro" id="IPR015815">
    <property type="entry name" value="HIBADH-related"/>
</dbReference>
<evidence type="ECO:0000313" key="11">
    <source>
        <dbReference type="EMBL" id="ORY57701.1"/>
    </source>
</evidence>
<dbReference type="PANTHER" id="PTHR22981:SF7">
    <property type="entry name" value="3-HYDROXYISOBUTYRATE DEHYDROGENASE, MITOCHONDRIAL"/>
    <property type="match status" value="1"/>
</dbReference>
<name>A0A1Y2DEK4_9BASI</name>
<accession>A0A1Y2DEK4</accession>
<dbReference type="OrthoDB" id="435038at2759"/>
<dbReference type="Pfam" id="PF03446">
    <property type="entry name" value="NAD_binding_2"/>
    <property type="match status" value="1"/>
</dbReference>
<comment type="catalytic activity">
    <reaction evidence="7">
        <text>3-hydroxy-2-methylpropanoate + NAD(+) = 2-methyl-3-oxopropanoate + NADH + H(+)</text>
        <dbReference type="Rhea" id="RHEA:17681"/>
        <dbReference type="ChEBI" id="CHEBI:11805"/>
        <dbReference type="ChEBI" id="CHEBI:15378"/>
        <dbReference type="ChEBI" id="CHEBI:57540"/>
        <dbReference type="ChEBI" id="CHEBI:57700"/>
        <dbReference type="ChEBI" id="CHEBI:57945"/>
        <dbReference type="EC" id="1.1.1.31"/>
    </reaction>
</comment>
<proteinExistence type="inferred from homology"/>
<feature type="domain" description="3-hydroxyisobutyrate dehydrogenase-like NAD-binding" evidence="10">
    <location>
        <begin position="206"/>
        <end position="334"/>
    </location>
</feature>
<dbReference type="Gene3D" id="1.10.1040.10">
    <property type="entry name" value="N-(1-d-carboxylethyl)-l-norvaline Dehydrogenase, domain 2"/>
    <property type="match status" value="1"/>
</dbReference>
<evidence type="ECO:0000256" key="5">
    <source>
        <dbReference type="ARBA" id="ARBA00023002"/>
    </source>
</evidence>
<dbReference type="InterPro" id="IPR008927">
    <property type="entry name" value="6-PGluconate_DH-like_C_sf"/>
</dbReference>
<dbReference type="PIRSF" id="PIRSF000103">
    <property type="entry name" value="HIBADH"/>
    <property type="match status" value="1"/>
</dbReference>
<evidence type="ECO:0000313" key="12">
    <source>
        <dbReference type="Proteomes" id="UP000193467"/>
    </source>
</evidence>
<dbReference type="EMBL" id="MCGR01000081">
    <property type="protein sequence ID" value="ORY57701.1"/>
    <property type="molecule type" value="Genomic_DNA"/>
</dbReference>
<evidence type="ECO:0000256" key="4">
    <source>
        <dbReference type="ARBA" id="ARBA00022456"/>
    </source>
</evidence>
<evidence type="ECO:0000256" key="8">
    <source>
        <dbReference type="PIRSR" id="PIRSR000103-1"/>
    </source>
</evidence>
<dbReference type="Pfam" id="PF14833">
    <property type="entry name" value="NAD_binding_11"/>
    <property type="match status" value="1"/>
</dbReference>
<dbReference type="SUPFAM" id="SSF48179">
    <property type="entry name" value="6-phosphogluconate dehydrogenase C-terminal domain-like"/>
    <property type="match status" value="1"/>
</dbReference>
<evidence type="ECO:0000259" key="10">
    <source>
        <dbReference type="Pfam" id="PF14833"/>
    </source>
</evidence>
<dbReference type="GO" id="GO:0006574">
    <property type="term" value="P:L-valine catabolic process"/>
    <property type="evidence" value="ECO:0007669"/>
    <property type="project" value="TreeGrafter"/>
</dbReference>
<dbReference type="InterPro" id="IPR036291">
    <property type="entry name" value="NAD(P)-bd_dom_sf"/>
</dbReference>
<comment type="caution">
    <text evidence="11">The sequence shown here is derived from an EMBL/GenBank/DDBJ whole genome shotgun (WGS) entry which is preliminary data.</text>
</comment>
<dbReference type="GO" id="GO:0008442">
    <property type="term" value="F:3-hydroxyisobutyrate dehydrogenase activity"/>
    <property type="evidence" value="ECO:0007669"/>
    <property type="project" value="UniProtKB-EC"/>
</dbReference>
<dbReference type="GO" id="GO:0050661">
    <property type="term" value="F:NADP binding"/>
    <property type="evidence" value="ECO:0007669"/>
    <property type="project" value="InterPro"/>
</dbReference>
<evidence type="ECO:0000256" key="6">
    <source>
        <dbReference type="ARBA" id="ARBA00023027"/>
    </source>
</evidence>
<reference evidence="11 12" key="1">
    <citation type="submission" date="2016-07" db="EMBL/GenBank/DDBJ databases">
        <title>Pervasive Adenine N6-methylation of Active Genes in Fungi.</title>
        <authorList>
            <consortium name="DOE Joint Genome Institute"/>
            <person name="Mondo S.J."/>
            <person name="Dannebaum R.O."/>
            <person name="Kuo R.C."/>
            <person name="Labutti K."/>
            <person name="Haridas S."/>
            <person name="Kuo A."/>
            <person name="Salamov A."/>
            <person name="Ahrendt S.R."/>
            <person name="Lipzen A."/>
            <person name="Sullivan W."/>
            <person name="Andreopoulos W.B."/>
            <person name="Clum A."/>
            <person name="Lindquist E."/>
            <person name="Daum C."/>
            <person name="Ramamoorthy G.K."/>
            <person name="Gryganskyi A."/>
            <person name="Culley D."/>
            <person name="Magnuson J.K."/>
            <person name="James T.Y."/>
            <person name="O'Malley M.A."/>
            <person name="Stajich J.E."/>
            <person name="Spatafora J.W."/>
            <person name="Visel A."/>
            <person name="Grigoriev I.V."/>
        </authorList>
    </citation>
    <scope>NUCLEOTIDE SEQUENCE [LARGE SCALE GENOMIC DNA]</scope>
    <source>
        <strain evidence="11 12">62-1032</strain>
    </source>
</reference>
<feature type="domain" description="6-phosphogluconate dehydrogenase NADP-binding" evidence="9">
    <location>
        <begin position="15"/>
        <end position="203"/>
    </location>
</feature>
<keyword evidence="5" id="KW-0560">Oxidoreductase</keyword>
<dbReference type="InterPro" id="IPR029154">
    <property type="entry name" value="HIBADH-like_NADP-bd"/>
</dbReference>
<dbReference type="AlphaFoldDB" id="A0A1Y2DEK4"/>
<dbReference type="InterPro" id="IPR013328">
    <property type="entry name" value="6PGD_dom2"/>
</dbReference>
<evidence type="ECO:0000256" key="3">
    <source>
        <dbReference type="ARBA" id="ARBA00012991"/>
    </source>
</evidence>
<gene>
    <name evidence="11" type="ORF">BCR35DRAFT_296004</name>
</gene>
<keyword evidence="6" id="KW-0520">NAD</keyword>
<organism evidence="11 12">
    <name type="scientific">Leucosporidium creatinivorum</name>
    <dbReference type="NCBI Taxonomy" id="106004"/>
    <lineage>
        <taxon>Eukaryota</taxon>
        <taxon>Fungi</taxon>
        <taxon>Dikarya</taxon>
        <taxon>Basidiomycota</taxon>
        <taxon>Pucciniomycotina</taxon>
        <taxon>Microbotryomycetes</taxon>
        <taxon>Leucosporidiales</taxon>
        <taxon>Leucosporidium</taxon>
    </lineage>
</organism>
<sequence length="347" mass="36427">MLPTRILFQLNRSNTIGFIGLGAMGRGMAANLMNKTFAGVEGVYDPKKQKPAFVVYDAFQPAVDSFLNEHTRAYAGRDVIPASSPAGVARLAATVITSLPSSPQVEEVYLGEGGLAEALQELDEARRAESLFIDCTTLEQSVAKEVASKIGALGGAMVDSPMSGGIVGAQNGTLSFMVGGPEAAFERAKKYLDLMGKRAIHCGDSGNGLAAKIANNLLLGISMVGTAEAMLLGQSLGLAPDLLASILNTSTGKCWASELNNPSPGATPSIKPPADREYEGGFLTKLMTKDLNLAIAASKSTNTPLPIGGLTTTLYNTINKHDEFAGKDFSVVFEYLRIAMEGGMKKT</sequence>
<dbReference type="FunFam" id="1.10.1040.10:FF:000006">
    <property type="entry name" value="3-hydroxyisobutyrate dehydrogenase"/>
    <property type="match status" value="1"/>
</dbReference>
<comment type="similarity">
    <text evidence="2">Belongs to the HIBADH-related family. 3-hydroxyisobutyrate dehydrogenase subfamily.</text>
</comment>
<dbReference type="GO" id="GO:0005739">
    <property type="term" value="C:mitochondrion"/>
    <property type="evidence" value="ECO:0007669"/>
    <property type="project" value="TreeGrafter"/>
</dbReference>
<dbReference type="EC" id="1.1.1.31" evidence="3"/>
<comment type="pathway">
    <text evidence="1">Amino-acid degradation; L-valine degradation.</text>
</comment>
<feature type="active site" evidence="8">
    <location>
        <position position="212"/>
    </location>
</feature>
<dbReference type="STRING" id="106004.A0A1Y2DEK4"/>
<dbReference type="InterPro" id="IPR006115">
    <property type="entry name" value="6PGDH_NADP-bd"/>
</dbReference>
<keyword evidence="4" id="KW-0101">Branched-chain amino acid catabolism</keyword>
<dbReference type="Gene3D" id="3.40.50.720">
    <property type="entry name" value="NAD(P)-binding Rossmann-like Domain"/>
    <property type="match status" value="1"/>
</dbReference>
<dbReference type="InParanoid" id="A0A1Y2DEK4"/>